<accession>A0A1Q9E5W9</accession>
<sequence length="257" mass="27557">MYGKMSLVRCAVAMLFLGLTSASEVISDLVAPEADQQRALRLREESFWAALAEVAEDMRLLRHAQLYEEVEQALPNLAADHPVAQALSESLQRLKRADAAVLAQGLRSSQLISDALATPGELPGGLSWLANGPSWLGKALASLVEGREYQDRLGEEVQQRQQALLPALQSAASVTADVLKETRLSSSRAFDALKYDIYTPGAASETRRCFTQFISSMAKSLADDVQSRSVPAATSLASADLPAVESATPTGNIIFPA</sequence>
<feature type="signal peptide" evidence="1">
    <location>
        <begin position="1"/>
        <end position="22"/>
    </location>
</feature>
<dbReference type="AlphaFoldDB" id="A0A1Q9E5W9"/>
<dbReference type="Proteomes" id="UP000186817">
    <property type="component" value="Unassembled WGS sequence"/>
</dbReference>
<feature type="chain" id="PRO_5012615819" evidence="1">
    <location>
        <begin position="23"/>
        <end position="257"/>
    </location>
</feature>
<protein>
    <submittedName>
        <fullName evidence="2">Uncharacterized protein</fullName>
    </submittedName>
</protein>
<dbReference type="OrthoDB" id="10311282at2759"/>
<gene>
    <name evidence="2" type="ORF">AK812_SmicGene14306</name>
</gene>
<name>A0A1Q9E5W9_SYMMI</name>
<evidence type="ECO:0000256" key="1">
    <source>
        <dbReference type="SAM" id="SignalP"/>
    </source>
</evidence>
<proteinExistence type="predicted"/>
<reference evidence="2 3" key="1">
    <citation type="submission" date="2016-02" db="EMBL/GenBank/DDBJ databases">
        <title>Genome analysis of coral dinoflagellate symbionts highlights evolutionary adaptations to a symbiotic lifestyle.</title>
        <authorList>
            <person name="Aranda M."/>
            <person name="Li Y."/>
            <person name="Liew Y.J."/>
            <person name="Baumgarten S."/>
            <person name="Simakov O."/>
            <person name="Wilson M."/>
            <person name="Piel J."/>
            <person name="Ashoor H."/>
            <person name="Bougouffa S."/>
            <person name="Bajic V.B."/>
            <person name="Ryu T."/>
            <person name="Ravasi T."/>
            <person name="Bayer T."/>
            <person name="Micklem G."/>
            <person name="Kim H."/>
            <person name="Bhak J."/>
            <person name="Lajeunesse T.C."/>
            <person name="Voolstra C.R."/>
        </authorList>
    </citation>
    <scope>NUCLEOTIDE SEQUENCE [LARGE SCALE GENOMIC DNA]</scope>
    <source>
        <strain evidence="2 3">CCMP2467</strain>
    </source>
</reference>
<evidence type="ECO:0000313" key="3">
    <source>
        <dbReference type="Proteomes" id="UP000186817"/>
    </source>
</evidence>
<dbReference type="EMBL" id="LSRX01000254">
    <property type="protein sequence ID" value="OLQ02810.1"/>
    <property type="molecule type" value="Genomic_DNA"/>
</dbReference>
<organism evidence="2 3">
    <name type="scientific">Symbiodinium microadriaticum</name>
    <name type="common">Dinoflagellate</name>
    <name type="synonym">Zooxanthella microadriatica</name>
    <dbReference type="NCBI Taxonomy" id="2951"/>
    <lineage>
        <taxon>Eukaryota</taxon>
        <taxon>Sar</taxon>
        <taxon>Alveolata</taxon>
        <taxon>Dinophyceae</taxon>
        <taxon>Suessiales</taxon>
        <taxon>Symbiodiniaceae</taxon>
        <taxon>Symbiodinium</taxon>
    </lineage>
</organism>
<keyword evidence="3" id="KW-1185">Reference proteome</keyword>
<evidence type="ECO:0000313" key="2">
    <source>
        <dbReference type="EMBL" id="OLQ02810.1"/>
    </source>
</evidence>
<keyword evidence="1" id="KW-0732">Signal</keyword>
<comment type="caution">
    <text evidence="2">The sequence shown here is derived from an EMBL/GenBank/DDBJ whole genome shotgun (WGS) entry which is preliminary data.</text>
</comment>